<dbReference type="Proteomes" id="UP000618240">
    <property type="component" value="Unassembled WGS sequence"/>
</dbReference>
<accession>A0ABS8A541</accession>
<gene>
    <name evidence="1" type="ORF">JI747_017510</name>
</gene>
<organism evidence="1 2">
    <name type="scientific">Chryseobacterium tagetis</name>
    <dbReference type="NCBI Taxonomy" id="2801334"/>
    <lineage>
        <taxon>Bacteria</taxon>
        <taxon>Pseudomonadati</taxon>
        <taxon>Bacteroidota</taxon>
        <taxon>Flavobacteriia</taxon>
        <taxon>Flavobacteriales</taxon>
        <taxon>Weeksellaceae</taxon>
        <taxon>Chryseobacterium group</taxon>
        <taxon>Chryseobacterium</taxon>
    </lineage>
</organism>
<dbReference type="EMBL" id="JAERSE020000005">
    <property type="protein sequence ID" value="MCA6068967.1"/>
    <property type="molecule type" value="Genomic_DNA"/>
</dbReference>
<reference evidence="1 2" key="1">
    <citation type="submission" date="2021-09" db="EMBL/GenBank/DDBJ databases">
        <title>Genome sequencing and assembly of Chryseobacterium sp. RG1.</title>
        <authorList>
            <person name="Chhetri G."/>
        </authorList>
    </citation>
    <scope>NUCLEOTIDE SEQUENCE [LARGE SCALE GENOMIC DNA]</scope>
    <source>
        <strain evidence="1 2">RG1</strain>
    </source>
</reference>
<proteinExistence type="predicted"/>
<keyword evidence="2" id="KW-1185">Reference proteome</keyword>
<protein>
    <submittedName>
        <fullName evidence="1">Uncharacterized protein</fullName>
    </submittedName>
</protein>
<name>A0ABS8A541_9FLAO</name>
<comment type="caution">
    <text evidence="1">The sequence shown here is derived from an EMBL/GenBank/DDBJ whole genome shotgun (WGS) entry which is preliminary data.</text>
</comment>
<evidence type="ECO:0000313" key="1">
    <source>
        <dbReference type="EMBL" id="MCA6068967.1"/>
    </source>
</evidence>
<dbReference type="RefSeq" id="WP_225690166.1">
    <property type="nucleotide sequence ID" value="NZ_JAERSE020000005.1"/>
</dbReference>
<evidence type="ECO:0000313" key="2">
    <source>
        <dbReference type="Proteomes" id="UP000618240"/>
    </source>
</evidence>
<sequence>MGATKKIMDDNELNNLLNDLIVDDNEFIVDKFNRQLLTSISIPEQGLNFNNKGELIAYQDGDQKRLVIQYLVSEYPLIYESKLFNYKKK</sequence>